<feature type="transmembrane region" description="Helical" evidence="6">
    <location>
        <begin position="187"/>
        <end position="207"/>
    </location>
</feature>
<feature type="transmembrane region" description="Helical" evidence="6">
    <location>
        <begin position="149"/>
        <end position="167"/>
    </location>
</feature>
<dbReference type="OrthoDB" id="9807568at2"/>
<accession>A0A2S9WXJ7</accession>
<dbReference type="EMBL" id="MQUC01000003">
    <property type="protein sequence ID" value="PRP68197.1"/>
    <property type="molecule type" value="Genomic_DNA"/>
</dbReference>
<evidence type="ECO:0000256" key="3">
    <source>
        <dbReference type="ARBA" id="ARBA00022989"/>
    </source>
</evidence>
<comment type="subcellular location">
    <subcellularLocation>
        <location evidence="1">Endomembrane system</location>
        <topology evidence="1">Multi-pass membrane protein</topology>
    </subcellularLocation>
    <subcellularLocation>
        <location evidence="5">Membrane</location>
        <topology evidence="5">Multi-pass membrane protein</topology>
    </subcellularLocation>
</comment>
<dbReference type="PANTHER" id="PTHR42829:SF1">
    <property type="entry name" value="INORGANIC CARBON TRANSPORTER SUBUNIT DABB-RELATED"/>
    <property type="match status" value="1"/>
</dbReference>
<protein>
    <submittedName>
        <fullName evidence="8">Pesticidal protein Cry28Aa</fullName>
    </submittedName>
</protein>
<evidence type="ECO:0000256" key="2">
    <source>
        <dbReference type="ARBA" id="ARBA00022692"/>
    </source>
</evidence>
<evidence type="ECO:0000256" key="6">
    <source>
        <dbReference type="SAM" id="Phobius"/>
    </source>
</evidence>
<dbReference type="GO" id="GO:0012505">
    <property type="term" value="C:endomembrane system"/>
    <property type="evidence" value="ECO:0007669"/>
    <property type="project" value="UniProtKB-SubCell"/>
</dbReference>
<evidence type="ECO:0000313" key="8">
    <source>
        <dbReference type="EMBL" id="PRP68197.1"/>
    </source>
</evidence>
<feature type="transmembrane region" description="Helical" evidence="6">
    <location>
        <begin position="399"/>
        <end position="419"/>
    </location>
</feature>
<sequence>MEITINSRLSQHKTATIPALSRIAPIAYWSVFITLLGYVAFTYPDLPAYETSIFQFNGFTALIWLTVLFFSAIVANYSKNYLKGTFFQRAFSLNAFCFSASVLLLVASNSIFLVIASWISMGYFMSQLIGINTKWNEAREARRFTFQQFAMGSGFLAAGLLSMSFYLDDFTLNGMLLKITELPERMLYISAGLVILAALVQSAVFPFHKWLLSAMTAPTPASAMMHAGFVNGSGILLVLFAPLVFYSNTYDMLFVIGGITAIVAQFTKLLQVQVKHKLACSTIAQMGFMIMQCGLGFFNAAIAHLILHGFYKAYLFLSSGEEIKNSYPTISQKIRIKPFQAIIVLITSVLGAYIFMLLTGKGWNLDSGIFLTLIVAITVGQATYNIVKQKSYGYIKGTIASIAVFVVGISLYALMYNWVSVMMKDLPMVNTPLSLSFIEILFGGLFLVGFFFMKLGWYKRQPWLYVKLLNASQPAPQTLLNHNS</sequence>
<evidence type="ECO:0000256" key="5">
    <source>
        <dbReference type="RuleBase" id="RU000320"/>
    </source>
</evidence>
<keyword evidence="4 6" id="KW-0472">Membrane</keyword>
<feature type="transmembrane region" description="Helical" evidence="6">
    <location>
        <begin position="431"/>
        <end position="453"/>
    </location>
</feature>
<feature type="transmembrane region" description="Helical" evidence="6">
    <location>
        <begin position="252"/>
        <end position="270"/>
    </location>
</feature>
<dbReference type="PANTHER" id="PTHR42829">
    <property type="entry name" value="NADH-UBIQUINONE OXIDOREDUCTASE CHAIN 5"/>
    <property type="match status" value="1"/>
</dbReference>
<feature type="transmembrane region" description="Helical" evidence="6">
    <location>
        <begin position="20"/>
        <end position="41"/>
    </location>
</feature>
<feature type="transmembrane region" description="Helical" evidence="6">
    <location>
        <begin position="53"/>
        <end position="74"/>
    </location>
</feature>
<proteinExistence type="predicted"/>
<feature type="transmembrane region" description="Helical" evidence="6">
    <location>
        <begin position="339"/>
        <end position="356"/>
    </location>
</feature>
<name>A0A2S9WXJ7_9FLAO</name>
<dbReference type="RefSeq" id="WP_105983868.1">
    <property type="nucleotide sequence ID" value="NZ_MQUC01000003.1"/>
</dbReference>
<evidence type="ECO:0000313" key="9">
    <source>
        <dbReference type="Proteomes" id="UP000239532"/>
    </source>
</evidence>
<feature type="domain" description="NADH:quinone oxidoreductase/Mrp antiporter transmembrane" evidence="7">
    <location>
        <begin position="110"/>
        <end position="325"/>
    </location>
</feature>
<feature type="transmembrane region" description="Helical" evidence="6">
    <location>
        <begin position="368"/>
        <end position="387"/>
    </location>
</feature>
<evidence type="ECO:0000256" key="1">
    <source>
        <dbReference type="ARBA" id="ARBA00004127"/>
    </source>
</evidence>
<reference evidence="8 9" key="1">
    <citation type="submission" date="2016-11" db="EMBL/GenBank/DDBJ databases">
        <title>Trade-off between light-utilization and light-protection in marine flavobacteria.</title>
        <authorList>
            <person name="Kumagai Y."/>
        </authorList>
    </citation>
    <scope>NUCLEOTIDE SEQUENCE [LARGE SCALE GENOMIC DNA]</scope>
    <source>
        <strain evidence="8 9">JCM 17109</strain>
    </source>
</reference>
<dbReference type="Proteomes" id="UP000239532">
    <property type="component" value="Unassembled WGS sequence"/>
</dbReference>
<keyword evidence="2 5" id="KW-0812">Transmembrane</keyword>
<dbReference type="AlphaFoldDB" id="A0A2S9WXJ7"/>
<dbReference type="GO" id="GO:0042773">
    <property type="term" value="P:ATP synthesis coupled electron transport"/>
    <property type="evidence" value="ECO:0007669"/>
    <property type="project" value="InterPro"/>
</dbReference>
<dbReference type="InterPro" id="IPR001750">
    <property type="entry name" value="ND/Mrp_TM"/>
</dbReference>
<dbReference type="Pfam" id="PF00361">
    <property type="entry name" value="Proton_antipo_M"/>
    <property type="match status" value="1"/>
</dbReference>
<dbReference type="GO" id="GO:0015990">
    <property type="term" value="P:electron transport coupled proton transport"/>
    <property type="evidence" value="ECO:0007669"/>
    <property type="project" value="TreeGrafter"/>
</dbReference>
<evidence type="ECO:0000259" key="7">
    <source>
        <dbReference type="Pfam" id="PF00361"/>
    </source>
</evidence>
<dbReference type="GO" id="GO:0016020">
    <property type="term" value="C:membrane"/>
    <property type="evidence" value="ECO:0007669"/>
    <property type="project" value="UniProtKB-SubCell"/>
</dbReference>
<evidence type="ECO:0000256" key="4">
    <source>
        <dbReference type="ARBA" id="ARBA00023136"/>
    </source>
</evidence>
<dbReference type="GO" id="GO:0003954">
    <property type="term" value="F:NADH dehydrogenase activity"/>
    <property type="evidence" value="ECO:0007669"/>
    <property type="project" value="TreeGrafter"/>
</dbReference>
<keyword evidence="3 6" id="KW-1133">Transmembrane helix</keyword>
<dbReference type="GO" id="GO:0008137">
    <property type="term" value="F:NADH dehydrogenase (ubiquinone) activity"/>
    <property type="evidence" value="ECO:0007669"/>
    <property type="project" value="InterPro"/>
</dbReference>
<dbReference type="InterPro" id="IPR003945">
    <property type="entry name" value="NU5C-like"/>
</dbReference>
<organism evidence="8 9">
    <name type="scientific">Nonlabens agnitus</name>
    <dbReference type="NCBI Taxonomy" id="870484"/>
    <lineage>
        <taxon>Bacteria</taxon>
        <taxon>Pseudomonadati</taxon>
        <taxon>Bacteroidota</taxon>
        <taxon>Flavobacteriia</taxon>
        <taxon>Flavobacteriales</taxon>
        <taxon>Flavobacteriaceae</taxon>
        <taxon>Nonlabens</taxon>
    </lineage>
</organism>
<comment type="caution">
    <text evidence="8">The sequence shown here is derived from an EMBL/GenBank/DDBJ whole genome shotgun (WGS) entry which is preliminary data.</text>
</comment>
<feature type="transmembrane region" description="Helical" evidence="6">
    <location>
        <begin position="228"/>
        <end position="246"/>
    </location>
</feature>
<gene>
    <name evidence="8" type="ORF">BST86_14435</name>
</gene>
<dbReference type="PRINTS" id="PR01434">
    <property type="entry name" value="NADHDHGNASE5"/>
</dbReference>
<keyword evidence="9" id="KW-1185">Reference proteome</keyword>